<evidence type="ECO:0000313" key="3">
    <source>
        <dbReference type="EMBL" id="XDU63132.1"/>
    </source>
</evidence>
<feature type="region of interest" description="Disordered" evidence="1">
    <location>
        <begin position="1068"/>
        <end position="1129"/>
    </location>
</feature>
<dbReference type="RefSeq" id="WP_369717103.1">
    <property type="nucleotide sequence ID" value="NZ_CP165647.1"/>
</dbReference>
<feature type="compositionally biased region" description="Basic and acidic residues" evidence="1">
    <location>
        <begin position="1086"/>
        <end position="1105"/>
    </location>
</feature>
<feature type="compositionally biased region" description="Polar residues" evidence="1">
    <location>
        <begin position="249"/>
        <end position="258"/>
    </location>
</feature>
<feature type="compositionally biased region" description="Low complexity" evidence="1">
    <location>
        <begin position="259"/>
        <end position="272"/>
    </location>
</feature>
<feature type="compositionally biased region" description="Low complexity" evidence="1">
    <location>
        <begin position="1106"/>
        <end position="1115"/>
    </location>
</feature>
<dbReference type="EMBL" id="CP165647">
    <property type="protein sequence ID" value="XDU63132.1"/>
    <property type="molecule type" value="Genomic_DNA"/>
</dbReference>
<sequence length="1325" mass="151738">MVNRKFNGVDIGDSAVEFFEKLAKLESNGRYDLADQKSYIGKYQIGTDVLGDMGWVQKGSKWSNVRFIGEAATKWKLTDKRSFLNNPAAQDEVIMRSVKMRWATLKKHTDKICKNITVPKNAVYKAPGKKTASETKVKTIIMKKKAQGYKAEDLRGKSFLLTSSGMLAASHLCGQGAMSNALENNFKGVWGIPVDGNAMPSLLYAENLAGHDLSVIIGYKDNCQIDNKVVEKNDTQIDNKNINKQAIIQKNTKGNTPANSSQNSTSTENNKSGVFEFTGQKFQEVLESEEYKRIRTENGNAPELAFVNPEEAILKRLQAKFQDENVYNEDYAKYLETKTGKKVLEENKEDINVILKMYDEITKDNNKIGNVIRQHGFDVLRGREESNEILRIQDIIYYIYSYPIPNKSAIESLEYVLSQYSAKYVKYPDKKPVNKFKKQKDYVDKIQGVIQIHVKGEETKIEKDQLPERYDKYMQGIKDIDEIVIKVAKKPSSELQKTRCENLIRELGKNTAEYEKTYSINENGVRQFPLSRRLIDNIIIEFIKVQTGFKEENETKYFDNHKYKDSNIVRNYLLWYIKKYKGIDFETGLFGRLEKIGKDIRVTTVLNDWITSKSAIKVQNIKKISDLIDEVYENYRDNIDFKKDKNIILNLFKNSKELRDYASNVDSMDLYSFYKSFYDLQNIINPTGELFVNNNCILKCTLGKETSKLIINGDSVTLGGGKQANINDTNIQPFKSCSAIGICQPALMGMWEKNTDVKVRNKPALLDISTIQCQYGGTISIDDAGQKKMGTAVTKTMELSEITREADCQYKLLINICRDINNNFMQIQLKKEAQNFSKWKKYKDEIKDKITSYFSKDVKKGFETDKVSILKKENYENFIRVNKTKMKIAEAEISSKKEKNLREKIFSVFQEAHKMVKQKSEPNLDTKGIIKNHGSSLCDHEKKHFYSAKMLPAIVYGYLMQSGNLAINEEEEKAIEMELNNVKGNTKMREIKLHNYTIQNNIKRIQETKTNRIESSDIVNWIEIGKYLCMNEKDTLNETEILKKIREKGKNIATCPFSTAEWNTVHNQSKLSVPETKSPVVNDNQNKNEKNKKTENETKNIDEILNKNNENSNKNQPSTQNIDKNTQISNKTECKIDNCPHKNTKKEAPWVKIAEEEMKKYKGQKESSRDLYNRIQKKYFPDANFGTDKNPSKVAWCAAFVTYCMKTAGYKNSSNPSVGGYDWGVAPRPGLPKRGWFEGEKTEPFTGAIGIFKFRGGYSHVAILVGKRKNGMLVFLGGNQNNEINKTAYEPSRIDYFMKPKNYTVSSEEKELPIITESQNAGSIG</sequence>
<dbReference type="Pfam" id="PF14107">
    <property type="entry name" value="DUF4280"/>
    <property type="match status" value="1"/>
</dbReference>
<dbReference type="KEGG" id="lala:AB8B28_04605"/>
<dbReference type="InterPro" id="IPR025460">
    <property type="entry name" value="DUF4280"/>
</dbReference>
<proteinExistence type="predicted"/>
<accession>A0AB39V738</accession>
<dbReference type="InterPro" id="IPR007921">
    <property type="entry name" value="CHAP_dom"/>
</dbReference>
<feature type="region of interest" description="Disordered" evidence="1">
    <location>
        <begin position="249"/>
        <end position="273"/>
    </location>
</feature>
<feature type="compositionally biased region" description="Polar residues" evidence="1">
    <location>
        <begin position="1116"/>
        <end position="1129"/>
    </location>
</feature>
<reference evidence="3" key="1">
    <citation type="submission" date="2024-07" db="EMBL/GenBank/DDBJ databases">
        <authorList>
            <person name="Li X.-J."/>
            <person name="Wang X."/>
        </authorList>
    </citation>
    <scope>NUCLEOTIDE SEQUENCE</scope>
    <source>
        <strain evidence="3">HSP-536</strain>
    </source>
</reference>
<organism evidence="3">
    <name type="scientific">Leptotrichia alba</name>
    <dbReference type="NCBI Taxonomy" id="3239304"/>
    <lineage>
        <taxon>Bacteria</taxon>
        <taxon>Fusobacteriati</taxon>
        <taxon>Fusobacteriota</taxon>
        <taxon>Fusobacteriia</taxon>
        <taxon>Fusobacteriales</taxon>
        <taxon>Leptotrichiaceae</taxon>
        <taxon>Leptotrichia</taxon>
    </lineage>
</organism>
<feature type="domain" description="Peptidase C51" evidence="2">
    <location>
        <begin position="1192"/>
        <end position="1279"/>
    </location>
</feature>
<gene>
    <name evidence="3" type="ORF">AB8B28_04605</name>
</gene>
<evidence type="ECO:0000259" key="2">
    <source>
        <dbReference type="Pfam" id="PF05257"/>
    </source>
</evidence>
<protein>
    <submittedName>
        <fullName evidence="3">PAAR-like protein</fullName>
    </submittedName>
</protein>
<name>A0AB39V738_9FUSO</name>
<evidence type="ECO:0000256" key="1">
    <source>
        <dbReference type="SAM" id="MobiDB-lite"/>
    </source>
</evidence>
<dbReference type="Pfam" id="PF05257">
    <property type="entry name" value="CHAP"/>
    <property type="match status" value="1"/>
</dbReference>